<dbReference type="GO" id="GO:0003724">
    <property type="term" value="F:RNA helicase activity"/>
    <property type="evidence" value="ECO:0007669"/>
    <property type="project" value="UniProtKB-EC"/>
</dbReference>
<dbReference type="SMART" id="SM00490">
    <property type="entry name" value="HELICc"/>
    <property type="match status" value="1"/>
</dbReference>
<dbReference type="Pfam" id="PF00270">
    <property type="entry name" value="DEAD"/>
    <property type="match status" value="1"/>
</dbReference>
<evidence type="ECO:0000256" key="3">
    <source>
        <dbReference type="ARBA" id="ARBA00022741"/>
    </source>
</evidence>
<dbReference type="Gene3D" id="2.40.30.300">
    <property type="match status" value="1"/>
</dbReference>
<dbReference type="EC" id="3.6.4.13" evidence="11"/>
<keyword evidence="7" id="KW-0539">Nucleus</keyword>
<dbReference type="SUPFAM" id="SSF52540">
    <property type="entry name" value="P-loop containing nucleoside triphosphate hydrolases"/>
    <property type="match status" value="1"/>
</dbReference>
<evidence type="ECO:0000259" key="9">
    <source>
        <dbReference type="PROSITE" id="PS51192"/>
    </source>
</evidence>
<reference evidence="11" key="1">
    <citation type="submission" date="2022-07" db="EMBL/GenBank/DDBJ databases">
        <title>Phylogenomic reconstructions and comparative analyses of Kickxellomycotina fungi.</title>
        <authorList>
            <person name="Reynolds N.K."/>
            <person name="Stajich J.E."/>
            <person name="Barry K."/>
            <person name="Grigoriev I.V."/>
            <person name="Crous P."/>
            <person name="Smith M.E."/>
        </authorList>
    </citation>
    <scope>NUCLEOTIDE SEQUENCE</scope>
    <source>
        <strain evidence="11">IMI 214461</strain>
    </source>
</reference>
<name>A0A9W8EGG5_9FUNG</name>
<evidence type="ECO:0000256" key="4">
    <source>
        <dbReference type="ARBA" id="ARBA00022801"/>
    </source>
</evidence>
<gene>
    <name evidence="11" type="primary">MTR4</name>
    <name evidence="11" type="ORF">H4R26_004746</name>
</gene>
<dbReference type="OrthoDB" id="64767at2759"/>
<evidence type="ECO:0000256" key="1">
    <source>
        <dbReference type="ARBA" id="ARBA00004123"/>
    </source>
</evidence>
<dbReference type="InterPro" id="IPR027417">
    <property type="entry name" value="P-loop_NTPase"/>
</dbReference>
<dbReference type="InterPro" id="IPR011545">
    <property type="entry name" value="DEAD/DEAH_box_helicase_dom"/>
</dbReference>
<dbReference type="SMART" id="SM01142">
    <property type="entry name" value="DSHCT"/>
    <property type="match status" value="1"/>
</dbReference>
<dbReference type="InterPro" id="IPR050699">
    <property type="entry name" value="RNA-DNA_Helicase"/>
</dbReference>
<keyword evidence="4 11" id="KW-0378">Hydrolase</keyword>
<dbReference type="Pfam" id="PF13234">
    <property type="entry name" value="MTR4_beta-barrel"/>
    <property type="match status" value="1"/>
</dbReference>
<dbReference type="Gene3D" id="1.10.3380.30">
    <property type="match status" value="1"/>
</dbReference>
<organism evidence="11 12">
    <name type="scientific">Coemansia thaxteri</name>
    <dbReference type="NCBI Taxonomy" id="2663907"/>
    <lineage>
        <taxon>Eukaryota</taxon>
        <taxon>Fungi</taxon>
        <taxon>Fungi incertae sedis</taxon>
        <taxon>Zoopagomycota</taxon>
        <taxon>Kickxellomycotina</taxon>
        <taxon>Kickxellomycetes</taxon>
        <taxon>Kickxellales</taxon>
        <taxon>Kickxellaceae</taxon>
        <taxon>Coemansia</taxon>
    </lineage>
</organism>
<dbReference type="SMART" id="SM00487">
    <property type="entry name" value="DEXDc"/>
    <property type="match status" value="1"/>
</dbReference>
<comment type="subcellular location">
    <subcellularLocation>
        <location evidence="1">Nucleus</location>
    </subcellularLocation>
</comment>
<dbReference type="Pfam" id="PF00271">
    <property type="entry name" value="Helicase_C"/>
    <property type="match status" value="1"/>
</dbReference>
<proteinExistence type="inferred from homology"/>
<dbReference type="GO" id="GO:0003676">
    <property type="term" value="F:nucleic acid binding"/>
    <property type="evidence" value="ECO:0007669"/>
    <property type="project" value="InterPro"/>
</dbReference>
<feature type="compositionally biased region" description="Basic and acidic residues" evidence="8">
    <location>
        <begin position="13"/>
        <end position="30"/>
    </location>
</feature>
<dbReference type="PROSITE" id="PS51194">
    <property type="entry name" value="HELICASE_CTER"/>
    <property type="match status" value="1"/>
</dbReference>
<comment type="caution">
    <text evidence="11">The sequence shown here is derived from an EMBL/GenBank/DDBJ whole genome shotgun (WGS) entry which is preliminary data.</text>
</comment>
<feature type="domain" description="Helicase ATP-binding" evidence="9">
    <location>
        <begin position="174"/>
        <end position="330"/>
    </location>
</feature>
<dbReference type="PANTHER" id="PTHR12131">
    <property type="entry name" value="ATP-DEPENDENT RNA AND DNA HELICASE"/>
    <property type="match status" value="1"/>
</dbReference>
<feature type="region of interest" description="Disordered" evidence="8">
    <location>
        <begin position="1"/>
        <end position="98"/>
    </location>
</feature>
<evidence type="ECO:0000256" key="2">
    <source>
        <dbReference type="ARBA" id="ARBA00010140"/>
    </source>
</evidence>
<dbReference type="Gene3D" id="3.40.50.300">
    <property type="entry name" value="P-loop containing nucleotide triphosphate hydrolases"/>
    <property type="match status" value="2"/>
</dbReference>
<dbReference type="FunFam" id="3.40.50.300:FF:000083">
    <property type="entry name" value="ATP-dependent RNA helicase DOB1"/>
    <property type="match status" value="1"/>
</dbReference>
<dbReference type="PANTHER" id="PTHR12131:SF7">
    <property type="entry name" value="EXOSOME RNA HELICASE MTR4"/>
    <property type="match status" value="1"/>
</dbReference>
<evidence type="ECO:0000259" key="10">
    <source>
        <dbReference type="PROSITE" id="PS51194"/>
    </source>
</evidence>
<dbReference type="Pfam" id="PF21408">
    <property type="entry name" value="MTR4-like_stalk"/>
    <property type="match status" value="1"/>
</dbReference>
<dbReference type="InterPro" id="IPR025696">
    <property type="entry name" value="Beta-barrel_MTR4"/>
</dbReference>
<dbReference type="PROSITE" id="PS51192">
    <property type="entry name" value="HELICASE_ATP_BIND_1"/>
    <property type="match status" value="1"/>
</dbReference>
<accession>A0A9W8EGG5</accession>
<dbReference type="InterPro" id="IPR012961">
    <property type="entry name" value="Ski2/MTR4_C"/>
</dbReference>
<evidence type="ECO:0000313" key="11">
    <source>
        <dbReference type="EMBL" id="KAJ2000157.1"/>
    </source>
</evidence>
<evidence type="ECO:0000256" key="8">
    <source>
        <dbReference type="SAM" id="MobiDB-lite"/>
    </source>
</evidence>
<dbReference type="CDD" id="cd18795">
    <property type="entry name" value="SF2_C_Ski2"/>
    <property type="match status" value="1"/>
</dbReference>
<evidence type="ECO:0000256" key="6">
    <source>
        <dbReference type="ARBA" id="ARBA00022840"/>
    </source>
</evidence>
<dbReference type="GO" id="GO:0000460">
    <property type="term" value="P:maturation of 5.8S rRNA"/>
    <property type="evidence" value="ECO:0007669"/>
    <property type="project" value="TreeGrafter"/>
</dbReference>
<dbReference type="Gene3D" id="1.20.1500.20">
    <property type="match status" value="1"/>
</dbReference>
<dbReference type="GO" id="GO:0005524">
    <property type="term" value="F:ATP binding"/>
    <property type="evidence" value="ECO:0007669"/>
    <property type="project" value="UniProtKB-KW"/>
</dbReference>
<keyword evidence="12" id="KW-1185">Reference proteome</keyword>
<keyword evidence="6" id="KW-0067">ATP-binding</keyword>
<evidence type="ECO:0000256" key="5">
    <source>
        <dbReference type="ARBA" id="ARBA00022806"/>
    </source>
</evidence>
<sequence length="1381" mass="153372">MDTNALFDVFNDGIDHGSSDSSDGEEHVETIPKQQPPAADSSKLPAQTKRRHQQPRKDNLDLAPGSDMDEDDPAEGGDGIHKQKKLKQQPPPPRPDAIVLDSFEEDLQREVKPAGLDTSAADKETGSVVLSHSVRHQVSIPPDYNYVPLSRRPKIANPARQYPFTLDPFQQASVQCIDSNESVLVAAHTSAGKTVVAEYAIAQCLRDKQRVIYTSPIKALSNQKYREFLEEFGDVGLMTGDVTINPQASCLVMTTEILRSMLYRGSEVMREVAWVVFDEIHYMRDKERGVVWEETIILLPHQVRFVFLSATIPNAMQFAEWITKTHEQPCHVVYTDFRPTPLQHYLFPQGGDGIHLVVDEKSQFREDNFQRAIAALQDAQGQAADDVGKRGAKTNKGKQGNSKTDVYKIVKMIMARNYHPVIVFCFSKRECEGMALQMSKLDFNEEAEKDMVSEVFNNAIGSLGEDDRGLPQIENILPLLRRGIGIHHSGLLPILKEVIEILFQEGLLKCLFATETFSIGLNMPARTVVFTSVRKFDGKDFRWVMSGEYIQMSGRAGRRGLDDRGVVILMLDEKMEPAIAKDMVKGEPDVLNSAFHLSYNMILNLMRVETFTPQYMLERSFHQFQTHAEIPRLELEAAELEAELAQIKIEDEPAAKRFYDLRTQLDAVAADVARVVVHPSNSLPFLQPGRLVRVNTGGLDFGWGCVVFFQRKAIAGKRGDSRNPRAAEEEARRAGADGYIVDVLLHCRRADRDATHKLETAAGATTSSLAVVPCDVNDTGPGAETLVVPVLLSSIDRISTVRVHMAKDVTSAKERGEMRRRIAEVGRRLEGRVPLLDPAGDMGIRDAAFAALAGKAAALEAKLHAHRLFGSPDEAHVFGAYAAKAALQARVRDAQRRIGAAQSAVQLDELRSRQRVLRRLGYTTAEDVITIKGRVACEITSGDELLLAELMFHGVFNDLTTEQTAALLSCFVFQEKSKDGEPPKLAEDLAAPLRAMQESARQIAQIANECKLRVVEEEYVASFRPELMDVVNAWCRGAKFSQICRMTDVFEGSLIRAFRRLEELLRQMCMAAKAIGNVDLENKFADGITKIKRDIIFAASLYLLCSLEAAVASSRAATRLASAAAEDALRRARRVQRLRQQVDATAGRVAELRRRLAQHARRVEAAAHAAEAQREDNARRRQQQRRRGTMSDQINRAAVKLRQDRIILEDLRAMLARQRAQVAQQLQFIFPVELAPVNSAGDYKAPEWAICGLRVLRPECIHCRADSEEAAAALGAVAAVVDAVARLACLPLRFPVAPRGSRSAVCNPMAAAPFSPPAVPEWPLFVLRAADRPRLHAALRLLATCVEQLLLRHGISVENHQPLLPSLAQLLLAVEMCSFVQ</sequence>
<feature type="region of interest" description="Disordered" evidence="8">
    <location>
        <begin position="1167"/>
        <end position="1192"/>
    </location>
</feature>
<dbReference type="EMBL" id="JANBQF010000575">
    <property type="protein sequence ID" value="KAJ2000157.1"/>
    <property type="molecule type" value="Genomic_DNA"/>
</dbReference>
<keyword evidence="3" id="KW-0547">Nucleotide-binding</keyword>
<dbReference type="GO" id="GO:0005634">
    <property type="term" value="C:nucleus"/>
    <property type="evidence" value="ECO:0007669"/>
    <property type="project" value="UniProtKB-SubCell"/>
</dbReference>
<feature type="domain" description="Helicase C-terminal" evidence="10">
    <location>
        <begin position="405"/>
        <end position="609"/>
    </location>
</feature>
<feature type="compositionally biased region" description="Basic and acidic residues" evidence="8">
    <location>
        <begin position="1167"/>
        <end position="1179"/>
    </location>
</feature>
<dbReference type="CDD" id="cd18024">
    <property type="entry name" value="DEXHc_Mtr4-like"/>
    <property type="match status" value="1"/>
</dbReference>
<dbReference type="FunFam" id="3.40.50.300:FF:000141">
    <property type="entry name" value="ATP-dependent RNA helicase DOB1"/>
    <property type="match status" value="1"/>
</dbReference>
<evidence type="ECO:0000256" key="7">
    <source>
        <dbReference type="ARBA" id="ARBA00023242"/>
    </source>
</evidence>
<dbReference type="Pfam" id="PF08148">
    <property type="entry name" value="DSHCT"/>
    <property type="match status" value="1"/>
</dbReference>
<protein>
    <submittedName>
        <fullName evidence="11">ATP-dependent RNA helicase mtr4</fullName>
        <ecNumber evidence="11">3.6.4.13</ecNumber>
    </submittedName>
</protein>
<dbReference type="FunFam" id="1.10.3380.30:FF:000002">
    <property type="entry name" value="superkiller viralicidic activity 2-like 2"/>
    <property type="match status" value="1"/>
</dbReference>
<evidence type="ECO:0000313" key="12">
    <source>
        <dbReference type="Proteomes" id="UP001150907"/>
    </source>
</evidence>
<dbReference type="GO" id="GO:0016787">
    <property type="term" value="F:hydrolase activity"/>
    <property type="evidence" value="ECO:0007669"/>
    <property type="project" value="UniProtKB-KW"/>
</dbReference>
<dbReference type="InterPro" id="IPR048392">
    <property type="entry name" value="MTR4-like_stalk"/>
</dbReference>
<dbReference type="Proteomes" id="UP001150907">
    <property type="component" value="Unassembled WGS sequence"/>
</dbReference>
<dbReference type="InterPro" id="IPR014001">
    <property type="entry name" value="Helicase_ATP-bd"/>
</dbReference>
<dbReference type="GO" id="GO:0006401">
    <property type="term" value="P:RNA catabolic process"/>
    <property type="evidence" value="ECO:0007669"/>
    <property type="project" value="UniProtKB-ARBA"/>
</dbReference>
<dbReference type="InterPro" id="IPR001650">
    <property type="entry name" value="Helicase_C-like"/>
</dbReference>
<keyword evidence="5 11" id="KW-0347">Helicase</keyword>
<comment type="similarity">
    <text evidence="2">Belongs to the helicase family. SKI2 subfamily.</text>
</comment>
<feature type="non-terminal residue" evidence="11">
    <location>
        <position position="1"/>
    </location>
</feature>